<dbReference type="SUPFAM" id="SSF55816">
    <property type="entry name" value="5'-nucleotidase (syn. UDP-sugar hydrolase), C-terminal domain"/>
    <property type="match status" value="1"/>
</dbReference>
<gene>
    <name evidence="5" type="ORF">QO034_12610</name>
</gene>
<name>A0ABT7FFN4_9RHOB</name>
<dbReference type="EMBL" id="JASNJE010000014">
    <property type="protein sequence ID" value="MDK3073954.1"/>
    <property type="molecule type" value="Genomic_DNA"/>
</dbReference>
<dbReference type="RefSeq" id="WP_284485888.1">
    <property type="nucleotide sequence ID" value="NZ_JASNJE010000014.1"/>
</dbReference>
<dbReference type="InterPro" id="IPR008334">
    <property type="entry name" value="5'-Nucleotdase_C"/>
</dbReference>
<evidence type="ECO:0000259" key="4">
    <source>
        <dbReference type="Pfam" id="PF02872"/>
    </source>
</evidence>
<dbReference type="Pfam" id="PF00149">
    <property type="entry name" value="Metallophos"/>
    <property type="match status" value="1"/>
</dbReference>
<sequence>MAEPCRPPAGARARLRLLATTDLHMNLTSYDYYADRADPTVGLTRTATLIHQARTEAERDGRLVLLFDNGDGLQGSPLAEAAAADPGKPHPLMRAFDQLHYDAIGLGNHDFNFGLKPLTQALEQAPCPVLNSNLSPVSPESPPGFSPFALLDRTLRSGDRDWPIRIGVLSFVPPQTVKWDAHVLQGRIRADDIVESARRWVPELRSAGCDLILALAHTGFSSATDHPDLENAALPLAAVDGIDAVIAGHTHLRLPGPDHGGLPHVDPDRGAVHGKPAVMAGTFGSHLGIIDLELIASEDRKWRPAGFECTLRPIVRRAPSGRAGATVREDPALVRLMADSHARTRALMDEPVGRVAQDLHSYFTFFAPDRALALVAAAQAAALRPLLAGSPAEDLPLLSAASPGKFGARSGPGFYTDVPAGEISLRNVADLHVFPNELAAVLVSGAQLLDWIEMSASLFRQVGPGKTGQDLVDTAMPGHDFDVMHGLCYQIDLSAPARFFPDGTLRGPGGRRLRNVTCNGTPVQPDDRFAVALNSFRANGGGPFAALAGAERIKLPSLSVRDAIRQFVAGPSGDEPLHRAPPPWGFCPMAGASVAALTGPGAEAHLAELKPRGISVRGLTRDGFLELDIPL</sequence>
<evidence type="ECO:0000256" key="1">
    <source>
        <dbReference type="ARBA" id="ARBA00022729"/>
    </source>
</evidence>
<comment type="caution">
    <text evidence="5">The sequence shown here is derived from an EMBL/GenBank/DDBJ whole genome shotgun (WGS) entry which is preliminary data.</text>
</comment>
<dbReference type="InterPro" id="IPR029052">
    <property type="entry name" value="Metallo-depent_PP-like"/>
</dbReference>
<evidence type="ECO:0000313" key="5">
    <source>
        <dbReference type="EMBL" id="MDK3073954.1"/>
    </source>
</evidence>
<comment type="similarity">
    <text evidence="2">Belongs to the 5'-nucleotidase family.</text>
</comment>
<keyword evidence="2" id="KW-0378">Hydrolase</keyword>
<organism evidence="5 6">
    <name type="scientific">Sedimentitalea xiamensis</name>
    <dbReference type="NCBI Taxonomy" id="3050037"/>
    <lineage>
        <taxon>Bacteria</taxon>
        <taxon>Pseudomonadati</taxon>
        <taxon>Pseudomonadota</taxon>
        <taxon>Alphaproteobacteria</taxon>
        <taxon>Rhodobacterales</taxon>
        <taxon>Paracoccaceae</taxon>
        <taxon>Sedimentitalea</taxon>
    </lineage>
</organism>
<dbReference type="SUPFAM" id="SSF56300">
    <property type="entry name" value="Metallo-dependent phosphatases"/>
    <property type="match status" value="1"/>
</dbReference>
<feature type="domain" description="Calcineurin-like phosphoesterase" evidence="3">
    <location>
        <begin position="15"/>
        <end position="251"/>
    </location>
</feature>
<reference evidence="5 6" key="1">
    <citation type="submission" date="2023-05" db="EMBL/GenBank/DDBJ databases">
        <title>Sedimentitalea sp. nov. JM2-8.</title>
        <authorList>
            <person name="Huang J."/>
        </authorList>
    </citation>
    <scope>NUCLEOTIDE SEQUENCE [LARGE SCALE GENOMIC DNA]</scope>
    <source>
        <strain evidence="5 6">JM2-8</strain>
    </source>
</reference>
<accession>A0ABT7FFN4</accession>
<protein>
    <submittedName>
        <fullName evidence="5">Bifunctional 2',3'-cyclic-nucleotide 2'-phosphodiesterase/3'-nucleotidase</fullName>
    </submittedName>
</protein>
<keyword evidence="1" id="KW-0732">Signal</keyword>
<dbReference type="Gene3D" id="3.90.780.10">
    <property type="entry name" value="5'-Nucleotidase, C-terminal domain"/>
    <property type="match status" value="1"/>
</dbReference>
<dbReference type="NCBIfam" id="NF006938">
    <property type="entry name" value="PRK09420.1"/>
    <property type="match status" value="1"/>
</dbReference>
<feature type="domain" description="5'-Nucleotidase C-terminal" evidence="4">
    <location>
        <begin position="405"/>
        <end position="548"/>
    </location>
</feature>
<evidence type="ECO:0000313" key="6">
    <source>
        <dbReference type="Proteomes" id="UP001227126"/>
    </source>
</evidence>
<proteinExistence type="inferred from homology"/>
<dbReference type="PRINTS" id="PR01607">
    <property type="entry name" value="APYRASEFAMLY"/>
</dbReference>
<evidence type="ECO:0000259" key="3">
    <source>
        <dbReference type="Pfam" id="PF00149"/>
    </source>
</evidence>
<keyword evidence="6" id="KW-1185">Reference proteome</keyword>
<dbReference type="InterPro" id="IPR036907">
    <property type="entry name" value="5'-Nucleotdase_C_sf"/>
</dbReference>
<dbReference type="Proteomes" id="UP001227126">
    <property type="component" value="Unassembled WGS sequence"/>
</dbReference>
<evidence type="ECO:0000256" key="2">
    <source>
        <dbReference type="RuleBase" id="RU362119"/>
    </source>
</evidence>
<dbReference type="InterPro" id="IPR004843">
    <property type="entry name" value="Calcineurin-like_PHP"/>
</dbReference>
<keyword evidence="2" id="KW-0547">Nucleotide-binding</keyword>
<dbReference type="PANTHER" id="PTHR11575:SF6">
    <property type="entry name" value="2',3'-CYCLIC-NUCLEOTIDE 2'-PHOSPHODIESTERASE_3'-NUCLEOTIDASE"/>
    <property type="match status" value="1"/>
</dbReference>
<dbReference type="Pfam" id="PF02872">
    <property type="entry name" value="5_nucleotid_C"/>
    <property type="match status" value="1"/>
</dbReference>
<dbReference type="PANTHER" id="PTHR11575">
    <property type="entry name" value="5'-NUCLEOTIDASE-RELATED"/>
    <property type="match status" value="1"/>
</dbReference>
<dbReference type="Gene3D" id="3.60.21.10">
    <property type="match status" value="1"/>
</dbReference>
<dbReference type="InterPro" id="IPR006179">
    <property type="entry name" value="5_nucleotidase/apyrase"/>
</dbReference>